<name>A0A8S2APQ0_ARAAE</name>
<feature type="compositionally biased region" description="Acidic residues" evidence="1">
    <location>
        <begin position="741"/>
        <end position="750"/>
    </location>
</feature>
<keyword evidence="4" id="KW-1185">Reference proteome</keyword>
<organism evidence="3 4">
    <name type="scientific">Arabidopsis arenosa</name>
    <name type="common">Sand rock-cress</name>
    <name type="synonym">Cardaminopsis arenosa</name>
    <dbReference type="NCBI Taxonomy" id="38785"/>
    <lineage>
        <taxon>Eukaryota</taxon>
        <taxon>Viridiplantae</taxon>
        <taxon>Streptophyta</taxon>
        <taxon>Embryophyta</taxon>
        <taxon>Tracheophyta</taxon>
        <taxon>Spermatophyta</taxon>
        <taxon>Magnoliopsida</taxon>
        <taxon>eudicotyledons</taxon>
        <taxon>Gunneridae</taxon>
        <taxon>Pentapetalae</taxon>
        <taxon>rosids</taxon>
        <taxon>malvids</taxon>
        <taxon>Brassicales</taxon>
        <taxon>Brassicaceae</taxon>
        <taxon>Camelineae</taxon>
        <taxon>Arabidopsis</taxon>
    </lineage>
</organism>
<dbReference type="GO" id="GO:0005886">
    <property type="term" value="C:plasma membrane"/>
    <property type="evidence" value="ECO:0007669"/>
    <property type="project" value="TreeGrafter"/>
</dbReference>
<evidence type="ECO:0008006" key="5">
    <source>
        <dbReference type="Google" id="ProtNLM"/>
    </source>
</evidence>
<dbReference type="EMBL" id="LR999456">
    <property type="protein sequence ID" value="CAE6103790.1"/>
    <property type="molecule type" value="Genomic_DNA"/>
</dbReference>
<dbReference type="Proteomes" id="UP000682877">
    <property type="component" value="Chromosome 6"/>
</dbReference>
<dbReference type="InterPro" id="IPR015943">
    <property type="entry name" value="WD40/YVTN_repeat-like_dom_sf"/>
</dbReference>
<keyword evidence="2" id="KW-1133">Transmembrane helix</keyword>
<dbReference type="PANTHER" id="PTHR37253:SF1">
    <property type="entry name" value="PROTEIN GAMETE EXPRESSED 3"/>
    <property type="match status" value="1"/>
</dbReference>
<evidence type="ECO:0000313" key="3">
    <source>
        <dbReference type="EMBL" id="CAE6103790.1"/>
    </source>
</evidence>
<feature type="transmembrane region" description="Helical" evidence="2">
    <location>
        <begin position="144"/>
        <end position="164"/>
    </location>
</feature>
<accession>A0A8S2APQ0</accession>
<evidence type="ECO:0000313" key="4">
    <source>
        <dbReference type="Proteomes" id="UP000682877"/>
    </source>
</evidence>
<dbReference type="InterPro" id="IPR045301">
    <property type="entry name" value="GEX3-like"/>
</dbReference>
<dbReference type="InterPro" id="IPR011047">
    <property type="entry name" value="Quinoprotein_ADH-like_sf"/>
</dbReference>
<feature type="region of interest" description="Disordered" evidence="1">
    <location>
        <begin position="719"/>
        <end position="775"/>
    </location>
</feature>
<keyword evidence="2" id="KW-0472">Membrane</keyword>
<dbReference type="PROSITE" id="PS50244">
    <property type="entry name" value="S5A_REDUCTASE"/>
    <property type="match status" value="1"/>
</dbReference>
<reference evidence="3" key="1">
    <citation type="submission" date="2021-01" db="EMBL/GenBank/DDBJ databases">
        <authorList>
            <person name="Bezrukov I."/>
        </authorList>
    </citation>
    <scope>NUCLEOTIDE SEQUENCE</scope>
</reference>
<feature type="transmembrane region" description="Helical" evidence="2">
    <location>
        <begin position="587"/>
        <end position="613"/>
    </location>
</feature>
<feature type="transmembrane region" description="Helical" evidence="2">
    <location>
        <begin position="48"/>
        <end position="67"/>
    </location>
</feature>
<gene>
    <name evidence="3" type="ORF">AARE701A_LOCUS15359</name>
</gene>
<sequence length="792" mass="89566">MSVVGLAALAKIGWSEVTGNHLKYSKFGVSSSSPQPQKQRFGSISSRNGMLLLYTPAFLAAASSFFVLPSDDLRFLLLKSALALHFLKRVLEVLFIHKYSGGMAVDSAFVISSSYFSSTAFMLYSQNLTLGLTEPSFDMKFAGILMFVVGIVGNLYHHVLLAKLRKEDGKKEYKIPKGDQTATKKSVRILSKTLIGDDGRVYACSDNDFFSFESNGSIAWSVHMNFKCNTDFSPVYSGFNQMLVLAENRILRVLFPRNGTKSEPELFFDPGETILGFVVSISSSSVYITVKNHGLYAYNMFRQQLWIADPKIERFGYRLGCRKDYDNCTFNSRPVIDYCEGSIYISNNEGELYSLSLRGTYYQWIQDFSLVDRFFTVTPGNNGLVYVVFPLKSLVFAVDSFSGDILWQKTVGPLAETSASAPVVDSKSWASIGSLDGTLYSFSRTGELHKIPKNADTDSVIQIEPLLDCSGYAVYFSQTKLEGKIDHVIEDYTYVSAKKPETAVFSLVVPETRSIYWSQSYSDQIPGLLLDEDLQHFVLDERIVLAFVAASSSGNPFRCRSKHEKLSSSCSFSEPKHLDIYIGNERAIIWFLLFEFVIMVLFAALVRFCFIFWKKKKLQDRPFSAFLDKRRLLHRKSRDIDKTIIRLQRESTANESTVDKIGDLIQERENVKRKLSSTYSLGRDIDESKSKLKDYVLPLYGGGSRSFFFRNRENESITIFQTPRDESSSEESYRDQHYDDVADDEHDEDDLDRKQKGKLLAHSEGSSNDGDGIASSRRSIYLKKRSLSLTTN</sequence>
<dbReference type="PANTHER" id="PTHR37253">
    <property type="entry name" value="PROTEIN GAMETE EXPRESSED 3"/>
    <property type="match status" value="1"/>
</dbReference>
<dbReference type="AlphaFoldDB" id="A0A8S2APQ0"/>
<dbReference type="FunFam" id="2.130.10.10:FF:001929">
    <property type="entry name" value="Protein GAMETE EXPRESSED 3"/>
    <property type="match status" value="1"/>
</dbReference>
<feature type="transmembrane region" description="Helical" evidence="2">
    <location>
        <begin position="103"/>
        <end position="124"/>
    </location>
</feature>
<keyword evidence="2" id="KW-0812">Transmembrane</keyword>
<proteinExistence type="predicted"/>
<evidence type="ECO:0000256" key="1">
    <source>
        <dbReference type="SAM" id="MobiDB-lite"/>
    </source>
</evidence>
<dbReference type="SUPFAM" id="SSF50998">
    <property type="entry name" value="Quinoprotein alcohol dehydrogenase-like"/>
    <property type="match status" value="1"/>
</dbReference>
<evidence type="ECO:0000256" key="2">
    <source>
        <dbReference type="SAM" id="Phobius"/>
    </source>
</evidence>
<feature type="compositionally biased region" description="Basic and acidic residues" evidence="1">
    <location>
        <begin position="723"/>
        <end position="740"/>
    </location>
</feature>
<dbReference type="GO" id="GO:0009793">
    <property type="term" value="P:embryo development ending in seed dormancy"/>
    <property type="evidence" value="ECO:0007669"/>
    <property type="project" value="TreeGrafter"/>
</dbReference>
<dbReference type="GO" id="GO:0010183">
    <property type="term" value="P:pollen tube guidance"/>
    <property type="evidence" value="ECO:0007669"/>
    <property type="project" value="TreeGrafter"/>
</dbReference>
<protein>
    <recommendedName>
        <fullName evidence="5">Protein GAMETE EXPRESSED 3</fullName>
    </recommendedName>
</protein>
<dbReference type="Gene3D" id="2.130.10.10">
    <property type="entry name" value="YVTN repeat-like/Quinoprotein amine dehydrogenase"/>
    <property type="match status" value="1"/>
</dbReference>